<dbReference type="EMBL" id="HBHX01059110">
    <property type="protein sequence ID" value="CAE0139237.1"/>
    <property type="molecule type" value="Transcribed_RNA"/>
</dbReference>
<proteinExistence type="predicted"/>
<sequence length="431" mass="48322">MIAPRPGIDFGRTCRWTLPMVVVLVSSCQENTHIIPRKGPPEGSPTHRNFLGGHSSAIAAARRELNSQPLRQAPCASRASQALCLHGSEEEKAKFLETEWKPFYDELAAALVHTQTNHIVGIALEQVLPPQTAWETWSERCRQLTLKWHGNANVSAVFQLLIECSEYDGISPYRFSDVPREWSTDGWVRALDGNVRAAFSAKAREMEASKVGVIQQSAGESAIDNTVLPNILTKREAQVLLAGKAIKEVLVRTIARSQTRILSNLVTMGAITTTAPLALKPAELSRVLSQVSTTTLVEADVREHTTAWQRLRAAGCIIQSFGDLSSERLRNIQVFLDEHFAQAKVVSNEAPELSDFVKFIRSSPGKLYQQDRLKHKEMLMKVMLSDDYVIIKRSTVEKFTNHRHLTIKWTRTKDLVTFDEDEVPHWLREAG</sequence>
<accession>A0A6T9LQF1</accession>
<protein>
    <submittedName>
        <fullName evidence="1">Uncharacterized protein</fullName>
    </submittedName>
</protein>
<dbReference type="AlphaFoldDB" id="A0A6T9LQF1"/>
<organism evidence="1">
    <name type="scientific">Haptolina ericina</name>
    <dbReference type="NCBI Taxonomy" id="156174"/>
    <lineage>
        <taxon>Eukaryota</taxon>
        <taxon>Haptista</taxon>
        <taxon>Haptophyta</taxon>
        <taxon>Prymnesiophyceae</taxon>
        <taxon>Prymnesiales</taxon>
        <taxon>Prymnesiaceae</taxon>
        <taxon>Haptolina</taxon>
    </lineage>
</organism>
<dbReference type="PROSITE" id="PS51257">
    <property type="entry name" value="PROKAR_LIPOPROTEIN"/>
    <property type="match status" value="1"/>
</dbReference>
<reference evidence="1" key="1">
    <citation type="submission" date="2021-01" db="EMBL/GenBank/DDBJ databases">
        <authorList>
            <person name="Corre E."/>
            <person name="Pelletier E."/>
            <person name="Niang G."/>
            <person name="Scheremetjew M."/>
            <person name="Finn R."/>
            <person name="Kale V."/>
            <person name="Holt S."/>
            <person name="Cochrane G."/>
            <person name="Meng A."/>
            <person name="Brown T."/>
            <person name="Cohen L."/>
        </authorList>
    </citation>
    <scope>NUCLEOTIDE SEQUENCE</scope>
    <source>
        <strain evidence="1">CCMP281</strain>
    </source>
</reference>
<name>A0A6T9LQF1_9EUKA</name>
<dbReference type="EMBL" id="HBHX01059108">
    <property type="protein sequence ID" value="CAE0139233.1"/>
    <property type="molecule type" value="Transcribed_RNA"/>
</dbReference>
<evidence type="ECO:0000313" key="1">
    <source>
        <dbReference type="EMBL" id="CAE0139233.1"/>
    </source>
</evidence>
<evidence type="ECO:0000313" key="2">
    <source>
        <dbReference type="EMBL" id="CAE0139237.1"/>
    </source>
</evidence>
<gene>
    <name evidence="1" type="ORF">HERI1096_LOCUS32652</name>
    <name evidence="2" type="ORF">HERI1096_LOCUS32654</name>
</gene>